<name>A0A450U6U9_9GAMM</name>
<evidence type="ECO:0000256" key="1">
    <source>
        <dbReference type="ARBA" id="ARBA00009981"/>
    </source>
</evidence>
<gene>
    <name evidence="4" type="ORF">BECKLFY1418A_GA0070994_100186</name>
    <name evidence="3" type="ORF">BECKLFY1418B_GA0070995_100480</name>
</gene>
<accession>A0A450U6U9</accession>
<dbReference type="InterPro" id="IPR006442">
    <property type="entry name" value="Antitoxin_Phd/YefM"/>
</dbReference>
<reference evidence="4" key="1">
    <citation type="submission" date="2019-02" db="EMBL/GenBank/DDBJ databases">
        <authorList>
            <person name="Gruber-Vodicka R. H."/>
            <person name="Seah K. B. B."/>
        </authorList>
    </citation>
    <scope>NUCLEOTIDE SEQUENCE</scope>
    <source>
        <strain evidence="4">BECK_M6</strain>
        <strain evidence="3">BECK_M7</strain>
    </source>
</reference>
<dbReference type="PANTHER" id="PTHR33713:SF6">
    <property type="entry name" value="ANTITOXIN YEFM"/>
    <property type="match status" value="1"/>
</dbReference>
<comment type="similarity">
    <text evidence="1 2">Belongs to the phD/YefM antitoxin family.</text>
</comment>
<dbReference type="Pfam" id="PF02604">
    <property type="entry name" value="PhdYeFM_antitox"/>
    <property type="match status" value="1"/>
</dbReference>
<dbReference type="NCBIfam" id="TIGR01552">
    <property type="entry name" value="phd_fam"/>
    <property type="match status" value="1"/>
</dbReference>
<dbReference type="InterPro" id="IPR036165">
    <property type="entry name" value="YefM-like_sf"/>
</dbReference>
<comment type="function">
    <text evidence="2">Antitoxin component of a type II toxin-antitoxin (TA) system.</text>
</comment>
<sequence>MSYLYGNLCRSPFTHRKKLQEEPVRIDGSNPASVLARSANVSPIKVFSMRVVSFTQARNNLKSVLDQVVADADWTVITRRDSENAVVMSLDHFNGLMETTYLLGSPANASHLDKSIQQYRQGDTVVRALMDD</sequence>
<evidence type="ECO:0000256" key="2">
    <source>
        <dbReference type="RuleBase" id="RU362080"/>
    </source>
</evidence>
<protein>
    <recommendedName>
        <fullName evidence="2">Antitoxin</fullName>
    </recommendedName>
</protein>
<evidence type="ECO:0000313" key="3">
    <source>
        <dbReference type="EMBL" id="VFJ86778.1"/>
    </source>
</evidence>
<dbReference type="Gene3D" id="6.10.250.330">
    <property type="match status" value="1"/>
</dbReference>
<dbReference type="AlphaFoldDB" id="A0A450U6U9"/>
<organism evidence="4">
    <name type="scientific">Candidatus Kentrum sp. LFY</name>
    <dbReference type="NCBI Taxonomy" id="2126342"/>
    <lineage>
        <taxon>Bacteria</taxon>
        <taxon>Pseudomonadati</taxon>
        <taxon>Pseudomonadota</taxon>
        <taxon>Gammaproteobacteria</taxon>
        <taxon>Candidatus Kentrum</taxon>
    </lineage>
</organism>
<dbReference type="EMBL" id="CAADFH010000001">
    <property type="protein sequence ID" value="VFJ87377.1"/>
    <property type="molecule type" value="Genomic_DNA"/>
</dbReference>
<dbReference type="InterPro" id="IPR051405">
    <property type="entry name" value="phD/YefM_antitoxin"/>
</dbReference>
<evidence type="ECO:0000313" key="4">
    <source>
        <dbReference type="EMBL" id="VFJ87377.1"/>
    </source>
</evidence>
<dbReference type="SUPFAM" id="SSF143120">
    <property type="entry name" value="YefM-like"/>
    <property type="match status" value="1"/>
</dbReference>
<dbReference type="PANTHER" id="PTHR33713">
    <property type="entry name" value="ANTITOXIN YAFN-RELATED"/>
    <property type="match status" value="1"/>
</dbReference>
<dbReference type="Gene3D" id="3.40.1620.10">
    <property type="entry name" value="YefM-like domain"/>
    <property type="match status" value="1"/>
</dbReference>
<dbReference type="EMBL" id="CAADFF010000004">
    <property type="protein sequence ID" value="VFJ86778.1"/>
    <property type="molecule type" value="Genomic_DNA"/>
</dbReference>
<proteinExistence type="inferred from homology"/>